<organism evidence="9 10">
    <name type="scientific">Anaeramoeba ignava</name>
    <name type="common">Anaerobic marine amoeba</name>
    <dbReference type="NCBI Taxonomy" id="1746090"/>
    <lineage>
        <taxon>Eukaryota</taxon>
        <taxon>Metamonada</taxon>
        <taxon>Anaeramoebidae</taxon>
        <taxon>Anaeramoeba</taxon>
    </lineage>
</organism>
<dbReference type="AlphaFoldDB" id="A0A9Q0LRT5"/>
<dbReference type="PRINTS" id="PR00449">
    <property type="entry name" value="RASTRNSFRMNG"/>
</dbReference>
<protein>
    <submittedName>
        <fullName evidence="9">Ras-related protein rab11</fullName>
    </submittedName>
</protein>
<evidence type="ECO:0000256" key="4">
    <source>
        <dbReference type="ARBA" id="ARBA00023136"/>
    </source>
</evidence>
<dbReference type="GO" id="GO:0005525">
    <property type="term" value="F:GTP binding"/>
    <property type="evidence" value="ECO:0007669"/>
    <property type="project" value="UniProtKB-KW"/>
</dbReference>
<feature type="compositionally biased region" description="Low complexity" evidence="8">
    <location>
        <begin position="200"/>
        <end position="210"/>
    </location>
</feature>
<dbReference type="InterPro" id="IPR027417">
    <property type="entry name" value="P-loop_NTPase"/>
</dbReference>
<dbReference type="SMART" id="SM00175">
    <property type="entry name" value="RAB"/>
    <property type="match status" value="1"/>
</dbReference>
<keyword evidence="2" id="KW-0547">Nucleotide-binding</keyword>
<dbReference type="EMBL" id="JAPDFW010000058">
    <property type="protein sequence ID" value="KAJ5077515.1"/>
    <property type="molecule type" value="Genomic_DNA"/>
</dbReference>
<dbReference type="FunFam" id="3.40.50.300:FF:000067">
    <property type="entry name" value="ras-related protein RABA1f"/>
    <property type="match status" value="1"/>
</dbReference>
<dbReference type="Pfam" id="PF00071">
    <property type="entry name" value="Ras"/>
    <property type="match status" value="1"/>
</dbReference>
<sequence length="220" mass="24728">MDNNSKKEEYDMLYKIVLIGDSGVGKSNLLSRFCRGEFHMESKPTIGVEFATKTIEISGTQIRAQIWDTAGQDRFRSITSVYYRGAMGALLVYDITKHPTFDNLDRWLKELQKFAESNIVVMLIGNKTDLESLRAITSDSGKKFAEENHLLFIETSAKDTINVDLAFNIILSEIFSLNSTKKINTDSLKFKINGGENIDQNSNQSMNQNSAKNGKSNNCC</sequence>
<dbReference type="SUPFAM" id="SSF52540">
    <property type="entry name" value="P-loop containing nucleoside triphosphate hydrolases"/>
    <property type="match status" value="1"/>
</dbReference>
<dbReference type="PROSITE" id="PS51419">
    <property type="entry name" value="RAB"/>
    <property type="match status" value="1"/>
</dbReference>
<keyword evidence="10" id="KW-1185">Reference proteome</keyword>
<evidence type="ECO:0000256" key="1">
    <source>
        <dbReference type="ARBA" id="ARBA00006270"/>
    </source>
</evidence>
<gene>
    <name evidence="9" type="ORF">M0811_06038</name>
</gene>
<dbReference type="OMA" id="MICYDIT"/>
<keyword evidence="6" id="KW-0636">Prenylation</keyword>
<dbReference type="GO" id="GO:0012505">
    <property type="term" value="C:endomembrane system"/>
    <property type="evidence" value="ECO:0007669"/>
    <property type="project" value="UniProtKB-SubCell"/>
</dbReference>
<comment type="subcellular location">
    <subcellularLocation>
        <location evidence="7">Endomembrane system</location>
        <topology evidence="7">Lipid-anchor</topology>
    </subcellularLocation>
</comment>
<dbReference type="SMART" id="SM00173">
    <property type="entry name" value="RAS"/>
    <property type="match status" value="1"/>
</dbReference>
<accession>A0A9Q0LRT5</accession>
<dbReference type="InterPro" id="IPR001806">
    <property type="entry name" value="Small_GTPase"/>
</dbReference>
<dbReference type="InterPro" id="IPR050209">
    <property type="entry name" value="Rab_GTPases_membrane_traffic"/>
</dbReference>
<evidence type="ECO:0000256" key="6">
    <source>
        <dbReference type="ARBA" id="ARBA00023289"/>
    </source>
</evidence>
<dbReference type="SMART" id="SM00174">
    <property type="entry name" value="RHO"/>
    <property type="match status" value="1"/>
</dbReference>
<evidence type="ECO:0000256" key="8">
    <source>
        <dbReference type="SAM" id="MobiDB-lite"/>
    </source>
</evidence>
<evidence type="ECO:0000313" key="9">
    <source>
        <dbReference type="EMBL" id="KAJ5077515.1"/>
    </source>
</evidence>
<comment type="caution">
    <text evidence="9">The sequence shown here is derived from an EMBL/GenBank/DDBJ whole genome shotgun (WGS) entry which is preliminary data.</text>
</comment>
<dbReference type="GO" id="GO:0003924">
    <property type="term" value="F:GTPase activity"/>
    <property type="evidence" value="ECO:0007669"/>
    <property type="project" value="InterPro"/>
</dbReference>
<keyword evidence="4" id="KW-0472">Membrane</keyword>
<name>A0A9Q0LRT5_ANAIG</name>
<evidence type="ECO:0000256" key="5">
    <source>
        <dbReference type="ARBA" id="ARBA00023288"/>
    </source>
</evidence>
<dbReference type="InterPro" id="IPR005225">
    <property type="entry name" value="Small_GTP-bd"/>
</dbReference>
<dbReference type="OrthoDB" id="9989112at2759"/>
<dbReference type="SMART" id="SM00176">
    <property type="entry name" value="RAN"/>
    <property type="match status" value="1"/>
</dbReference>
<dbReference type="PROSITE" id="PS51421">
    <property type="entry name" value="RAS"/>
    <property type="match status" value="1"/>
</dbReference>
<keyword evidence="3" id="KW-0342">GTP-binding</keyword>
<evidence type="ECO:0000313" key="10">
    <source>
        <dbReference type="Proteomes" id="UP001149090"/>
    </source>
</evidence>
<feature type="compositionally biased region" description="Polar residues" evidence="8">
    <location>
        <begin position="211"/>
        <end position="220"/>
    </location>
</feature>
<dbReference type="CDD" id="cd01868">
    <property type="entry name" value="Rab11_like"/>
    <property type="match status" value="1"/>
</dbReference>
<dbReference type="PROSITE" id="PS51420">
    <property type="entry name" value="RHO"/>
    <property type="match status" value="1"/>
</dbReference>
<keyword evidence="5" id="KW-0449">Lipoprotein</keyword>
<proteinExistence type="inferred from homology"/>
<evidence type="ECO:0000256" key="7">
    <source>
        <dbReference type="ARBA" id="ARBA00037868"/>
    </source>
</evidence>
<dbReference type="Gene3D" id="3.40.50.300">
    <property type="entry name" value="P-loop containing nucleotide triphosphate hydrolases"/>
    <property type="match status" value="1"/>
</dbReference>
<dbReference type="Proteomes" id="UP001149090">
    <property type="component" value="Unassembled WGS sequence"/>
</dbReference>
<evidence type="ECO:0000256" key="2">
    <source>
        <dbReference type="ARBA" id="ARBA00022741"/>
    </source>
</evidence>
<feature type="region of interest" description="Disordered" evidence="8">
    <location>
        <begin position="199"/>
        <end position="220"/>
    </location>
</feature>
<reference evidence="9" key="1">
    <citation type="submission" date="2022-10" db="EMBL/GenBank/DDBJ databases">
        <title>Novel sulphate-reducing endosymbionts in the free-living metamonad Anaeramoeba.</title>
        <authorList>
            <person name="Jerlstrom-Hultqvist J."/>
            <person name="Cepicka I."/>
            <person name="Gallot-Lavallee L."/>
            <person name="Salas-Leiva D."/>
            <person name="Curtis B.A."/>
            <person name="Zahonova K."/>
            <person name="Pipaliya S."/>
            <person name="Dacks J."/>
            <person name="Roger A.J."/>
        </authorList>
    </citation>
    <scope>NUCLEOTIDE SEQUENCE</scope>
    <source>
        <strain evidence="9">BMAN</strain>
    </source>
</reference>
<dbReference type="NCBIfam" id="TIGR00231">
    <property type="entry name" value="small_GTP"/>
    <property type="match status" value="1"/>
</dbReference>
<comment type="similarity">
    <text evidence="1">Belongs to the small GTPase superfamily. Rab family.</text>
</comment>
<dbReference type="PANTHER" id="PTHR47979">
    <property type="entry name" value="DRAB11-RELATED"/>
    <property type="match status" value="1"/>
</dbReference>
<evidence type="ECO:0000256" key="3">
    <source>
        <dbReference type="ARBA" id="ARBA00023134"/>
    </source>
</evidence>